<dbReference type="Proteomes" id="UP000604273">
    <property type="component" value="Unassembled WGS sequence"/>
</dbReference>
<name>A0A8H4WTS9_9HYPO</name>
<reference evidence="1" key="2">
    <citation type="submission" date="2020-05" db="EMBL/GenBank/DDBJ databases">
        <authorList>
            <person name="Kim H.-S."/>
            <person name="Proctor R.H."/>
            <person name="Brown D.W."/>
        </authorList>
    </citation>
    <scope>NUCLEOTIDE SEQUENCE</scope>
    <source>
        <strain evidence="1">NRRL 45417</strain>
    </source>
</reference>
<evidence type="ECO:0000313" key="1">
    <source>
        <dbReference type="EMBL" id="KAF4949700.1"/>
    </source>
</evidence>
<proteinExistence type="predicted"/>
<evidence type="ECO:0000313" key="2">
    <source>
        <dbReference type="Proteomes" id="UP000604273"/>
    </source>
</evidence>
<reference evidence="1" key="1">
    <citation type="journal article" date="2020" name="BMC Genomics">
        <title>Correction to: Identification and distribution of gene clusters required for synthesis of sphingolipid metabolism inhibitors in diverse species of the filamentous fungus Fusarium.</title>
        <authorList>
            <person name="Kim H.S."/>
            <person name="Lohmar J.M."/>
            <person name="Busman M."/>
            <person name="Brown D.W."/>
            <person name="Naumann T.A."/>
            <person name="Divon H.H."/>
            <person name="Lysoe E."/>
            <person name="Uhlig S."/>
            <person name="Proctor R.H."/>
        </authorList>
    </citation>
    <scope>NUCLEOTIDE SEQUENCE</scope>
    <source>
        <strain evidence="1">NRRL 45417</strain>
    </source>
</reference>
<sequence>MRQPDSGDSNGNPDADPRQYRAFSQGLIYMIWNATDTGHLRATCDAIHFVVDMGMMFPRVLDFSGYANRRPLHTGLMEFMLAPFCPASILELFLKQLSDQGLTLKSPSSNQVYRSERTEISTFMYELFRCHFDPCPSWRLEDPHGIADNFGDKVKALIKYNSVDDGEERVLKDIWISLGKMARKRIERGSLDFDQDGLWFWYELNMSVAYLATDRTVLKRAALDRQGFRRPEAATIHVFEHHNEKWYPPEKLCFVRKMRAEENEPIDPSKYKDRTTGDWYNMPLRDWDFFLVPKFSDCKGYLEHKATEDAWARLRRMRDGVPDYIPY</sequence>
<dbReference type="AlphaFoldDB" id="A0A8H4WTS9"/>
<organism evidence="1 2">
    <name type="scientific">Fusarium gaditjirri</name>
    <dbReference type="NCBI Taxonomy" id="282569"/>
    <lineage>
        <taxon>Eukaryota</taxon>
        <taxon>Fungi</taxon>
        <taxon>Dikarya</taxon>
        <taxon>Ascomycota</taxon>
        <taxon>Pezizomycotina</taxon>
        <taxon>Sordariomycetes</taxon>
        <taxon>Hypocreomycetidae</taxon>
        <taxon>Hypocreales</taxon>
        <taxon>Nectriaceae</taxon>
        <taxon>Fusarium</taxon>
        <taxon>Fusarium nisikadoi species complex</taxon>
    </lineage>
</organism>
<comment type="caution">
    <text evidence="1">The sequence shown here is derived from an EMBL/GenBank/DDBJ whole genome shotgun (WGS) entry which is preliminary data.</text>
</comment>
<gene>
    <name evidence="1" type="ORF">FGADI_8763</name>
</gene>
<keyword evidence="2" id="KW-1185">Reference proteome</keyword>
<accession>A0A8H4WTS9</accession>
<protein>
    <submittedName>
        <fullName evidence="1">Uncharacterized protein</fullName>
    </submittedName>
</protein>
<dbReference type="OrthoDB" id="5079125at2759"/>
<dbReference type="EMBL" id="JABFAI010000232">
    <property type="protein sequence ID" value="KAF4949700.1"/>
    <property type="molecule type" value="Genomic_DNA"/>
</dbReference>